<sequence>MKPFRRRRRGSITATFDPAEADLLANLARQVVELLRDRHGESVSDTDPLAAQLGMNGPVMPPEDPVLRRLLPDAYSGDEAEESGEFRRYTEQSLTAAKVSHAEALIAALVVGGFDPDASDIRGQEEVDVELGPEASLAWLKALTDIRLALAIRLGIETEEDVDLVAHSADPAAVAMSDIYDWLGLVQESLVAALD</sequence>
<comment type="caution">
    <text evidence="2">The sequence shown here is derived from an EMBL/GenBank/DDBJ whole genome shotgun (WGS) entry which is preliminary data.</text>
</comment>
<protein>
    <submittedName>
        <fullName evidence="2">DUF2017 domain-containing protein</fullName>
    </submittedName>
</protein>
<feature type="region of interest" description="Disordered" evidence="1">
    <location>
        <begin position="42"/>
        <end position="62"/>
    </location>
</feature>
<evidence type="ECO:0000313" key="3">
    <source>
        <dbReference type="Proteomes" id="UP001501057"/>
    </source>
</evidence>
<gene>
    <name evidence="2" type="ORF">GCM10009710_17790</name>
</gene>
<reference evidence="2 3" key="1">
    <citation type="journal article" date="2019" name="Int. J. Syst. Evol. Microbiol.">
        <title>The Global Catalogue of Microorganisms (GCM) 10K type strain sequencing project: providing services to taxonomists for standard genome sequencing and annotation.</title>
        <authorList>
            <consortium name="The Broad Institute Genomics Platform"/>
            <consortium name="The Broad Institute Genome Sequencing Center for Infectious Disease"/>
            <person name="Wu L."/>
            <person name="Ma J."/>
        </authorList>
    </citation>
    <scope>NUCLEOTIDE SEQUENCE [LARGE SCALE GENOMIC DNA]</scope>
    <source>
        <strain evidence="2 3">JCM 13518</strain>
    </source>
</reference>
<evidence type="ECO:0000313" key="2">
    <source>
        <dbReference type="EMBL" id="GAA1738008.1"/>
    </source>
</evidence>
<organism evidence="2 3">
    <name type="scientific">Aeromicrobium alkaliterrae</name>
    <dbReference type="NCBI Taxonomy" id="302168"/>
    <lineage>
        <taxon>Bacteria</taxon>
        <taxon>Bacillati</taxon>
        <taxon>Actinomycetota</taxon>
        <taxon>Actinomycetes</taxon>
        <taxon>Propionibacteriales</taxon>
        <taxon>Nocardioidaceae</taxon>
        <taxon>Aeromicrobium</taxon>
    </lineage>
</organism>
<proteinExistence type="predicted"/>
<dbReference type="Pfam" id="PF09438">
    <property type="entry name" value="DUF2017"/>
    <property type="match status" value="1"/>
</dbReference>
<dbReference type="Proteomes" id="UP001501057">
    <property type="component" value="Unassembled WGS sequence"/>
</dbReference>
<dbReference type="InterPro" id="IPR018561">
    <property type="entry name" value="AosR"/>
</dbReference>
<name>A0ABN2JSX0_9ACTN</name>
<dbReference type="RefSeq" id="WP_344200250.1">
    <property type="nucleotide sequence ID" value="NZ_BAAAME010000004.1"/>
</dbReference>
<keyword evidence="3" id="KW-1185">Reference proteome</keyword>
<evidence type="ECO:0000256" key="1">
    <source>
        <dbReference type="SAM" id="MobiDB-lite"/>
    </source>
</evidence>
<accession>A0ABN2JSX0</accession>
<dbReference type="EMBL" id="BAAAME010000004">
    <property type="protein sequence ID" value="GAA1738008.1"/>
    <property type="molecule type" value="Genomic_DNA"/>
</dbReference>